<dbReference type="AlphaFoldDB" id="A0A8X6RA87"/>
<sequence>MVAPLPTDSKRNVRCLERFSHLLWLESHIALVLGYSGITDAKHDAHQGENQHSALVKLFTKPSNLKRKQPGKRLQGVICFMIIQHCRLPTQYRTLLFSAEKCRILHPIVLIYHD</sequence>
<name>A0A8X6RA87_TRICX</name>
<comment type="caution">
    <text evidence="1">The sequence shown here is derived from an EMBL/GenBank/DDBJ whole genome shotgun (WGS) entry which is preliminary data.</text>
</comment>
<protein>
    <submittedName>
        <fullName evidence="1">Uncharacterized protein</fullName>
    </submittedName>
</protein>
<dbReference type="Proteomes" id="UP000887159">
    <property type="component" value="Unassembled WGS sequence"/>
</dbReference>
<keyword evidence="2" id="KW-1185">Reference proteome</keyword>
<reference evidence="1" key="1">
    <citation type="submission" date="2020-08" db="EMBL/GenBank/DDBJ databases">
        <title>Multicomponent nature underlies the extraordinary mechanical properties of spider dragline silk.</title>
        <authorList>
            <person name="Kono N."/>
            <person name="Nakamura H."/>
            <person name="Mori M."/>
            <person name="Yoshida Y."/>
            <person name="Ohtoshi R."/>
            <person name="Malay A.D."/>
            <person name="Moran D.A.P."/>
            <person name="Tomita M."/>
            <person name="Numata K."/>
            <person name="Arakawa K."/>
        </authorList>
    </citation>
    <scope>NUCLEOTIDE SEQUENCE</scope>
</reference>
<accession>A0A8X6RA87</accession>
<evidence type="ECO:0000313" key="2">
    <source>
        <dbReference type="Proteomes" id="UP000887159"/>
    </source>
</evidence>
<gene>
    <name evidence="1" type="ORF">TNCV_5067721</name>
</gene>
<proteinExistence type="predicted"/>
<dbReference type="EMBL" id="BMAU01021098">
    <property type="protein sequence ID" value="GFX90385.1"/>
    <property type="molecule type" value="Genomic_DNA"/>
</dbReference>
<evidence type="ECO:0000313" key="1">
    <source>
        <dbReference type="EMBL" id="GFX90385.1"/>
    </source>
</evidence>
<organism evidence="1 2">
    <name type="scientific">Trichonephila clavipes</name>
    <name type="common">Golden silk orbweaver</name>
    <name type="synonym">Nephila clavipes</name>
    <dbReference type="NCBI Taxonomy" id="2585209"/>
    <lineage>
        <taxon>Eukaryota</taxon>
        <taxon>Metazoa</taxon>
        <taxon>Ecdysozoa</taxon>
        <taxon>Arthropoda</taxon>
        <taxon>Chelicerata</taxon>
        <taxon>Arachnida</taxon>
        <taxon>Araneae</taxon>
        <taxon>Araneomorphae</taxon>
        <taxon>Entelegynae</taxon>
        <taxon>Araneoidea</taxon>
        <taxon>Nephilidae</taxon>
        <taxon>Trichonephila</taxon>
    </lineage>
</organism>